<feature type="region of interest" description="Disordered" evidence="6">
    <location>
        <begin position="128"/>
        <end position="155"/>
    </location>
</feature>
<evidence type="ECO:0000256" key="4">
    <source>
        <dbReference type="ARBA" id="ARBA00022980"/>
    </source>
</evidence>
<dbReference type="Pfam" id="PF00416">
    <property type="entry name" value="Ribosomal_S13"/>
    <property type="match status" value="1"/>
</dbReference>
<dbReference type="NCBIfam" id="NF003140">
    <property type="entry name" value="PRK04053.1"/>
    <property type="match status" value="1"/>
</dbReference>
<evidence type="ECO:0000256" key="2">
    <source>
        <dbReference type="ARBA" id="ARBA00022730"/>
    </source>
</evidence>
<comment type="caution">
    <text evidence="7">The sequence shown here is derived from an EMBL/GenBank/DDBJ whole genome shotgun (WGS) entry which is preliminary data.</text>
</comment>
<keyword evidence="5" id="KW-0687">Ribonucleoprotein</keyword>
<feature type="compositionally biased region" description="Basic residues" evidence="6">
    <location>
        <begin position="132"/>
        <end position="142"/>
    </location>
</feature>
<keyword evidence="3" id="KW-0694">RNA-binding</keyword>
<proteinExistence type="inferred from homology"/>
<dbReference type="Gene3D" id="1.10.8.50">
    <property type="match status" value="1"/>
</dbReference>
<dbReference type="EMBL" id="AUZX01015743">
    <property type="protein sequence ID" value="EQD28121.1"/>
    <property type="molecule type" value="Genomic_DNA"/>
</dbReference>
<dbReference type="SUPFAM" id="SSF46946">
    <property type="entry name" value="S13-like H2TH domain"/>
    <property type="match status" value="1"/>
</dbReference>
<dbReference type="InterPro" id="IPR001892">
    <property type="entry name" value="Ribosomal_uS13"/>
</dbReference>
<evidence type="ECO:0000313" key="7">
    <source>
        <dbReference type="EMBL" id="EQD28121.1"/>
    </source>
</evidence>
<keyword evidence="4 7" id="KW-0689">Ribosomal protein</keyword>
<dbReference type="PANTHER" id="PTHR10871:SF3">
    <property type="entry name" value="SMALL RIBOSOMAL SUBUNIT PROTEIN US13"/>
    <property type="match status" value="1"/>
</dbReference>
<keyword evidence="2" id="KW-0699">rRNA-binding</keyword>
<reference evidence="7" key="2">
    <citation type="journal article" date="2014" name="ISME J.">
        <title>Microbial stratification in low pH oxic and suboxic macroscopic growths along an acid mine drainage.</title>
        <authorList>
            <person name="Mendez-Garcia C."/>
            <person name="Mesa V."/>
            <person name="Sprenger R.R."/>
            <person name="Richter M."/>
            <person name="Diez M.S."/>
            <person name="Solano J."/>
            <person name="Bargiela R."/>
            <person name="Golyshina O.V."/>
            <person name="Manteca A."/>
            <person name="Ramos J.L."/>
            <person name="Gallego J.R."/>
            <person name="Llorente I."/>
            <person name="Martins Dos Santos V.A."/>
            <person name="Jensen O.N."/>
            <person name="Pelaez A.I."/>
            <person name="Sanchez J."/>
            <person name="Ferrer M."/>
        </authorList>
    </citation>
    <scope>NUCLEOTIDE SEQUENCE</scope>
</reference>
<dbReference type="HAMAP" id="MF_01315">
    <property type="entry name" value="Ribosomal_uS13"/>
    <property type="match status" value="1"/>
</dbReference>
<name>T0XZB4_9ZZZZ</name>
<dbReference type="Gene3D" id="4.10.910.10">
    <property type="entry name" value="30s ribosomal protein s13, domain 2"/>
    <property type="match status" value="1"/>
</dbReference>
<dbReference type="InterPro" id="IPR027437">
    <property type="entry name" value="Rbsml_uS13_C"/>
</dbReference>
<comment type="similarity">
    <text evidence="1">Belongs to the universal ribosomal protein uS13 family.</text>
</comment>
<reference evidence="7" key="1">
    <citation type="submission" date="2013-08" db="EMBL/GenBank/DDBJ databases">
        <authorList>
            <person name="Mendez C."/>
            <person name="Richter M."/>
            <person name="Ferrer M."/>
            <person name="Sanchez J."/>
        </authorList>
    </citation>
    <scope>NUCLEOTIDE SEQUENCE</scope>
</reference>
<accession>T0XZB4</accession>
<dbReference type="PIRSF" id="PIRSF002134">
    <property type="entry name" value="Ribosomal_S13"/>
    <property type="match status" value="1"/>
</dbReference>
<evidence type="ECO:0000256" key="6">
    <source>
        <dbReference type="SAM" id="MobiDB-lite"/>
    </source>
</evidence>
<dbReference type="GO" id="GO:0019843">
    <property type="term" value="F:rRNA binding"/>
    <property type="evidence" value="ECO:0007669"/>
    <property type="project" value="UniProtKB-KW"/>
</dbReference>
<sequence length="155" mass="17953">MPEEQEKKENFQYIVRIANKDLKGERNTVLALADLKGVGIRLAKAIANKLELDSTKKLGELTEEEVEVIRDFVESEEYENFPHWLLNNRNDPVTGRNVNLVSNDLDIQIQDNVNLMRRIRSYKGIRHETGHKVRGQRTRSNGRKGLTMGVQRKKE</sequence>
<dbReference type="GO" id="GO:0005829">
    <property type="term" value="C:cytosol"/>
    <property type="evidence" value="ECO:0007669"/>
    <property type="project" value="TreeGrafter"/>
</dbReference>
<dbReference type="FunFam" id="1.10.8.50:FF:000001">
    <property type="entry name" value="30S ribosomal protein S13"/>
    <property type="match status" value="1"/>
</dbReference>
<dbReference type="PROSITE" id="PS00646">
    <property type="entry name" value="RIBOSOMAL_S13_1"/>
    <property type="match status" value="1"/>
</dbReference>
<dbReference type="PANTHER" id="PTHR10871">
    <property type="entry name" value="30S RIBOSOMAL PROTEIN S13/40S RIBOSOMAL PROTEIN S18"/>
    <property type="match status" value="1"/>
</dbReference>
<dbReference type="InterPro" id="IPR019977">
    <property type="entry name" value="Ribosomal_uS13_archaeal"/>
</dbReference>
<dbReference type="InterPro" id="IPR018269">
    <property type="entry name" value="Ribosomal_uS13_CS"/>
</dbReference>
<dbReference type="AlphaFoldDB" id="T0XZB4"/>
<dbReference type="GO" id="GO:0006412">
    <property type="term" value="P:translation"/>
    <property type="evidence" value="ECO:0007669"/>
    <property type="project" value="InterPro"/>
</dbReference>
<dbReference type="GO" id="GO:0015935">
    <property type="term" value="C:small ribosomal subunit"/>
    <property type="evidence" value="ECO:0007669"/>
    <property type="project" value="TreeGrafter"/>
</dbReference>
<evidence type="ECO:0000256" key="5">
    <source>
        <dbReference type="ARBA" id="ARBA00023274"/>
    </source>
</evidence>
<evidence type="ECO:0000256" key="3">
    <source>
        <dbReference type="ARBA" id="ARBA00022884"/>
    </source>
</evidence>
<dbReference type="PROSITE" id="PS50159">
    <property type="entry name" value="RIBOSOMAL_S13_2"/>
    <property type="match status" value="1"/>
</dbReference>
<gene>
    <name evidence="7" type="ORF">B1A_21300</name>
</gene>
<dbReference type="GO" id="GO:0003735">
    <property type="term" value="F:structural constituent of ribosome"/>
    <property type="evidence" value="ECO:0007669"/>
    <property type="project" value="InterPro"/>
</dbReference>
<dbReference type="NCBIfam" id="TIGR03629">
    <property type="entry name" value="uS13_arch"/>
    <property type="match status" value="1"/>
</dbReference>
<organism evidence="7">
    <name type="scientific">mine drainage metagenome</name>
    <dbReference type="NCBI Taxonomy" id="410659"/>
    <lineage>
        <taxon>unclassified sequences</taxon>
        <taxon>metagenomes</taxon>
        <taxon>ecological metagenomes</taxon>
    </lineage>
</organism>
<protein>
    <submittedName>
        <fullName evidence="7">Ribosomal protein S13, archaeal</fullName>
    </submittedName>
</protein>
<evidence type="ECO:0000256" key="1">
    <source>
        <dbReference type="ARBA" id="ARBA00008080"/>
    </source>
</evidence>
<dbReference type="InterPro" id="IPR010979">
    <property type="entry name" value="Ribosomal_uS13-like_H2TH"/>
</dbReference>